<dbReference type="OrthoDB" id="9969618at2"/>
<evidence type="ECO:0000313" key="2">
    <source>
        <dbReference type="Proteomes" id="UP000319449"/>
    </source>
</evidence>
<reference evidence="1 2" key="1">
    <citation type="submission" date="2019-07" db="EMBL/GenBank/DDBJ databases">
        <title>Genomic Encyclopedia of Archaeal and Bacterial Type Strains, Phase II (KMG-II): from individual species to whole genera.</title>
        <authorList>
            <person name="Goeker M."/>
        </authorList>
    </citation>
    <scope>NUCLEOTIDE SEQUENCE [LARGE SCALE GENOMIC DNA]</scope>
    <source>
        <strain evidence="1 2">ATCC BAA-1139</strain>
    </source>
</reference>
<name>A0A562VM79_9BACT</name>
<proteinExistence type="predicted"/>
<gene>
    <name evidence="1" type="ORF">JN12_02019</name>
</gene>
<protein>
    <submittedName>
        <fullName evidence="1">Uncharacterized protein</fullName>
    </submittedName>
</protein>
<dbReference type="EMBL" id="VLLN01000011">
    <property type="protein sequence ID" value="TWJ19073.1"/>
    <property type="molecule type" value="Genomic_DNA"/>
</dbReference>
<evidence type="ECO:0000313" key="1">
    <source>
        <dbReference type="EMBL" id="TWJ19073.1"/>
    </source>
</evidence>
<dbReference type="RefSeq" id="WP_145022106.1">
    <property type="nucleotide sequence ID" value="NZ_VLLN01000011.1"/>
</dbReference>
<dbReference type="Proteomes" id="UP000319449">
    <property type="component" value="Unassembled WGS sequence"/>
</dbReference>
<keyword evidence="2" id="KW-1185">Reference proteome</keyword>
<comment type="caution">
    <text evidence="1">The sequence shown here is derived from an EMBL/GenBank/DDBJ whole genome shotgun (WGS) entry which is preliminary data.</text>
</comment>
<accession>A0A562VM79</accession>
<sequence>MTCPKCKARIGIFKQELTVDTGPAFGINCFICGYWVHQGVHLNQLPIRPETKPLIPRRAA</sequence>
<organism evidence="1 2">
    <name type="scientific">Geobacter argillaceus</name>
    <dbReference type="NCBI Taxonomy" id="345631"/>
    <lineage>
        <taxon>Bacteria</taxon>
        <taxon>Pseudomonadati</taxon>
        <taxon>Thermodesulfobacteriota</taxon>
        <taxon>Desulfuromonadia</taxon>
        <taxon>Geobacterales</taxon>
        <taxon>Geobacteraceae</taxon>
        <taxon>Geobacter</taxon>
    </lineage>
</organism>
<dbReference type="AlphaFoldDB" id="A0A562VM79"/>